<proteinExistence type="predicted"/>
<dbReference type="PATRIC" id="fig|754477.3.peg.2221"/>
<dbReference type="SUPFAM" id="SSF53448">
    <property type="entry name" value="Nucleotide-diphospho-sugar transferases"/>
    <property type="match status" value="1"/>
</dbReference>
<evidence type="ECO:0000313" key="3">
    <source>
        <dbReference type="Proteomes" id="UP000009145"/>
    </source>
</evidence>
<keyword evidence="3" id="KW-1185">Reference proteome</keyword>
<dbReference type="HOGENOM" id="CLU_1004228_0_0_6"/>
<accession>I1YKE7</accession>
<dbReference type="PANTHER" id="PTHR43179">
    <property type="entry name" value="RHAMNOSYLTRANSFERASE WBBL"/>
    <property type="match status" value="1"/>
</dbReference>
<dbReference type="PANTHER" id="PTHR43179:SF7">
    <property type="entry name" value="RHAMNOSYLTRANSFERASE WBBL"/>
    <property type="match status" value="1"/>
</dbReference>
<dbReference type="AlphaFoldDB" id="I1YKE7"/>
<dbReference type="Gene3D" id="3.90.550.10">
    <property type="entry name" value="Spore Coat Polysaccharide Biosynthesis Protein SpsA, Chain A"/>
    <property type="match status" value="1"/>
</dbReference>
<evidence type="ECO:0000313" key="2">
    <source>
        <dbReference type="EMBL" id="AFJ03390.1"/>
    </source>
</evidence>
<dbReference type="InterPro" id="IPR029044">
    <property type="entry name" value="Nucleotide-diphossugar_trans"/>
</dbReference>
<keyword evidence="2" id="KW-0808">Transferase</keyword>
<gene>
    <name evidence="2" type="ordered locus">Q7C_2254</name>
</gene>
<dbReference type="Pfam" id="PF00535">
    <property type="entry name" value="Glycos_transf_2"/>
    <property type="match status" value="1"/>
</dbReference>
<protein>
    <submittedName>
        <fullName evidence="2">Glycosyltransferase</fullName>
    </submittedName>
</protein>
<dbReference type="GO" id="GO:0016740">
    <property type="term" value="F:transferase activity"/>
    <property type="evidence" value="ECO:0007669"/>
    <property type="project" value="UniProtKB-KW"/>
</dbReference>
<name>I1YKE7_METFJ</name>
<dbReference type="STRING" id="754477.Q7C_2254"/>
<dbReference type="KEGG" id="mec:Q7C_2254"/>
<feature type="domain" description="Glycosyltransferase 2-like" evidence="1">
    <location>
        <begin position="7"/>
        <end position="182"/>
    </location>
</feature>
<dbReference type="InterPro" id="IPR001173">
    <property type="entry name" value="Glyco_trans_2-like"/>
</dbReference>
<dbReference type="EMBL" id="CP003380">
    <property type="protein sequence ID" value="AFJ03390.1"/>
    <property type="molecule type" value="Genomic_DNA"/>
</dbReference>
<reference evidence="2 3" key="1">
    <citation type="journal article" date="2012" name="J. Bacteriol.">
        <title>Complete genome sequences of Methylophaga sp. strain JAM1 and Methylophaga sp. strain JAM7.</title>
        <authorList>
            <person name="Villeneuve C."/>
            <person name="Martineau C."/>
            <person name="Mauffrey F."/>
            <person name="Villemur R."/>
        </authorList>
    </citation>
    <scope>NUCLEOTIDE SEQUENCE [LARGE SCALE GENOMIC DNA]</scope>
    <source>
        <strain evidence="2 3">JAM7</strain>
    </source>
</reference>
<dbReference type="eggNOG" id="COG1216">
    <property type="taxonomic scope" value="Bacteria"/>
</dbReference>
<dbReference type="RefSeq" id="WP_014704809.1">
    <property type="nucleotide sequence ID" value="NC_017856.1"/>
</dbReference>
<evidence type="ECO:0000259" key="1">
    <source>
        <dbReference type="Pfam" id="PF00535"/>
    </source>
</evidence>
<dbReference type="Proteomes" id="UP000009145">
    <property type="component" value="Chromosome"/>
</dbReference>
<sequence length="269" mass="31015">MSQKLVTILVPNYKTLLITQICLRLIRHHTDPALADVIVIDNDSNDESTEYLRSLPWITLIERPAVPGETGVQAHSRALDLALKQVTTPYVLSIHTDTFIKRRDWLEFLLAQFDSPNVAGVGSWKLESKSRLRQLGIRFEQSWKYALHKWFGYEGYRPERLDSSLHYLRSHCAIYKTDIIQQLATGFADGDATAGKVMHQKMRDHGYEMKFLPSSELGQYIDHLNHATSILNPELRRNPKHNRRNHRRIKNKLRGIDAVSLLANPDLDK</sequence>
<organism evidence="2 3">
    <name type="scientific">Methylophaga frappieri (strain ATCC BAA-2434 / DSM 25690 / JAM7)</name>
    <dbReference type="NCBI Taxonomy" id="754477"/>
    <lineage>
        <taxon>Bacteria</taxon>
        <taxon>Pseudomonadati</taxon>
        <taxon>Pseudomonadota</taxon>
        <taxon>Gammaproteobacteria</taxon>
        <taxon>Thiotrichales</taxon>
        <taxon>Piscirickettsiaceae</taxon>
        <taxon>Methylophaga</taxon>
    </lineage>
</organism>